<sequence length="133" mass="15012">MSHYIIVSFETRKPELSPAEFKDYYDNVHVPVIQEAMGSSFPKSHARYYVKQQSEDPNNANSTLPLVLIGSVADIDYDALVIMTFENRQQFLEFQTKYGEPDIAAKIGASADKFTIQSKLKVIGLDHPHITFG</sequence>
<reference evidence="3" key="1">
    <citation type="submission" date="2020-02" db="EMBL/GenBank/DDBJ databases">
        <authorList>
            <person name="Palmer J.M."/>
        </authorList>
    </citation>
    <scope>NUCLEOTIDE SEQUENCE</scope>
    <source>
        <strain evidence="3">EPUS1.4</strain>
        <tissue evidence="3">Thallus</tissue>
    </source>
</reference>
<evidence type="ECO:0000313" key="4">
    <source>
        <dbReference type="Proteomes" id="UP000606974"/>
    </source>
</evidence>
<evidence type="ECO:0000259" key="2">
    <source>
        <dbReference type="Pfam" id="PF07110"/>
    </source>
</evidence>
<name>A0A8H7APS0_9EURO</name>
<dbReference type="Pfam" id="PF07110">
    <property type="entry name" value="EthD"/>
    <property type="match status" value="1"/>
</dbReference>
<evidence type="ECO:0000313" key="3">
    <source>
        <dbReference type="EMBL" id="KAF7513053.1"/>
    </source>
</evidence>
<comment type="caution">
    <text evidence="3">The sequence shown here is derived from an EMBL/GenBank/DDBJ whole genome shotgun (WGS) entry which is preliminary data.</text>
</comment>
<dbReference type="InterPro" id="IPR011008">
    <property type="entry name" value="Dimeric_a/b-barrel"/>
</dbReference>
<gene>
    <name evidence="3" type="ORF">GJ744_011319</name>
</gene>
<accession>A0A8H7APS0</accession>
<protein>
    <recommendedName>
        <fullName evidence="2">EthD domain-containing protein</fullName>
    </recommendedName>
</protein>
<evidence type="ECO:0000256" key="1">
    <source>
        <dbReference type="ARBA" id="ARBA00005986"/>
    </source>
</evidence>
<proteinExistence type="inferred from homology"/>
<dbReference type="Gene3D" id="3.30.70.100">
    <property type="match status" value="1"/>
</dbReference>
<dbReference type="Proteomes" id="UP000606974">
    <property type="component" value="Unassembled WGS sequence"/>
</dbReference>
<feature type="domain" description="EthD" evidence="2">
    <location>
        <begin position="13"/>
        <end position="115"/>
    </location>
</feature>
<dbReference type="InterPro" id="IPR009799">
    <property type="entry name" value="EthD_dom"/>
</dbReference>
<dbReference type="SUPFAM" id="SSF54909">
    <property type="entry name" value="Dimeric alpha+beta barrel"/>
    <property type="match status" value="1"/>
</dbReference>
<keyword evidence="4" id="KW-1185">Reference proteome</keyword>
<comment type="similarity">
    <text evidence="1">Belongs to the tpcK family.</text>
</comment>
<dbReference type="OrthoDB" id="2519291at2759"/>
<dbReference type="EMBL" id="JAACFV010000008">
    <property type="protein sequence ID" value="KAF7513053.1"/>
    <property type="molecule type" value="Genomic_DNA"/>
</dbReference>
<organism evidence="3 4">
    <name type="scientific">Endocarpon pusillum</name>
    <dbReference type="NCBI Taxonomy" id="364733"/>
    <lineage>
        <taxon>Eukaryota</taxon>
        <taxon>Fungi</taxon>
        <taxon>Dikarya</taxon>
        <taxon>Ascomycota</taxon>
        <taxon>Pezizomycotina</taxon>
        <taxon>Eurotiomycetes</taxon>
        <taxon>Chaetothyriomycetidae</taxon>
        <taxon>Verrucariales</taxon>
        <taxon>Verrucariaceae</taxon>
        <taxon>Endocarpon</taxon>
    </lineage>
</organism>
<dbReference type="AlphaFoldDB" id="A0A8H7APS0"/>
<dbReference type="GO" id="GO:0016491">
    <property type="term" value="F:oxidoreductase activity"/>
    <property type="evidence" value="ECO:0007669"/>
    <property type="project" value="InterPro"/>
</dbReference>